<feature type="domain" description="MmyB-like transcription regulator ligand binding" evidence="1">
    <location>
        <begin position="66"/>
        <end position="232"/>
    </location>
</feature>
<dbReference type="Proteomes" id="UP000466514">
    <property type="component" value="Chromosome"/>
</dbReference>
<name>A0A7I7MHU6_9MYCO</name>
<dbReference type="InterPro" id="IPR010982">
    <property type="entry name" value="Lambda_DNA-bd_dom_sf"/>
</dbReference>
<sequence length="251" mass="27639">MLAGVSIEYYTRLERGDLRGVSASVLDALARALQLTETEHDHLHDLARSANSTPTRKRSTAKTPAIRPSVQRIIGAMNTLPAFVQNNRFDVLLANPLGRALYSEMFADPGCQQNTTRFVFLSPAAQRFYGDWERVARGAAGALRVEAAKSPYDRELSNLIGELSTRSDTFRMLWGAQDVHVFRDGTKRFHHPVVGDLELQYESLDIPGDTALTMAVYTPAQGSPSEDALKLLASWSATTGRSTDVNADTQQ</sequence>
<dbReference type="Gene3D" id="1.10.260.40">
    <property type="entry name" value="lambda repressor-like DNA-binding domains"/>
    <property type="match status" value="1"/>
</dbReference>
<evidence type="ECO:0000259" key="1">
    <source>
        <dbReference type="Pfam" id="PF17765"/>
    </source>
</evidence>
<accession>A0A7I7MHU6</accession>
<organism evidence="2 3">
    <name type="scientific">Mycolicibacterium psychrotolerans</name>
    <dbReference type="NCBI Taxonomy" id="216929"/>
    <lineage>
        <taxon>Bacteria</taxon>
        <taxon>Bacillati</taxon>
        <taxon>Actinomycetota</taxon>
        <taxon>Actinomycetes</taxon>
        <taxon>Mycobacteriales</taxon>
        <taxon>Mycobacteriaceae</taxon>
        <taxon>Mycolicibacterium</taxon>
    </lineage>
</organism>
<dbReference type="EMBL" id="AP022574">
    <property type="protein sequence ID" value="BBX71400.1"/>
    <property type="molecule type" value="Genomic_DNA"/>
</dbReference>
<dbReference type="Pfam" id="PF17765">
    <property type="entry name" value="MLTR_LBD"/>
    <property type="match status" value="1"/>
</dbReference>
<dbReference type="GO" id="GO:0003677">
    <property type="term" value="F:DNA binding"/>
    <property type="evidence" value="ECO:0007669"/>
    <property type="project" value="InterPro"/>
</dbReference>
<gene>
    <name evidence="2" type="ORF">MPSYJ_48610</name>
</gene>
<dbReference type="Gene3D" id="3.30.450.180">
    <property type="match status" value="1"/>
</dbReference>
<dbReference type="InterPro" id="IPR001387">
    <property type="entry name" value="Cro/C1-type_HTH"/>
</dbReference>
<dbReference type="CDD" id="cd00093">
    <property type="entry name" value="HTH_XRE"/>
    <property type="match status" value="1"/>
</dbReference>
<dbReference type="KEGG" id="mpsc:MPSYJ_48610"/>
<dbReference type="InterPro" id="IPR041413">
    <property type="entry name" value="MLTR_LBD"/>
</dbReference>
<dbReference type="PANTHER" id="PTHR35010:SF2">
    <property type="entry name" value="BLL4672 PROTEIN"/>
    <property type="match status" value="1"/>
</dbReference>
<protein>
    <submittedName>
        <fullName evidence="2">Transcriptional regulator</fullName>
    </submittedName>
</protein>
<evidence type="ECO:0000313" key="3">
    <source>
        <dbReference type="Proteomes" id="UP000466514"/>
    </source>
</evidence>
<reference evidence="2 3" key="1">
    <citation type="journal article" date="2019" name="Emerg. Microbes Infect.">
        <title>Comprehensive subspecies identification of 175 nontuberculous mycobacteria species based on 7547 genomic profiles.</title>
        <authorList>
            <person name="Matsumoto Y."/>
            <person name="Kinjo T."/>
            <person name="Motooka D."/>
            <person name="Nabeya D."/>
            <person name="Jung N."/>
            <person name="Uechi K."/>
            <person name="Horii T."/>
            <person name="Iida T."/>
            <person name="Fujita J."/>
            <person name="Nakamura S."/>
        </authorList>
    </citation>
    <scope>NUCLEOTIDE SEQUENCE [LARGE SCALE GENOMIC DNA]</scope>
    <source>
        <strain evidence="2 3">JCM 13323</strain>
    </source>
</reference>
<keyword evidence="3" id="KW-1185">Reference proteome</keyword>
<dbReference type="AlphaFoldDB" id="A0A7I7MHU6"/>
<proteinExistence type="predicted"/>
<evidence type="ECO:0000313" key="2">
    <source>
        <dbReference type="EMBL" id="BBX71400.1"/>
    </source>
</evidence>
<dbReference type="PANTHER" id="PTHR35010">
    <property type="entry name" value="BLL4672 PROTEIN-RELATED"/>
    <property type="match status" value="1"/>
</dbReference>